<evidence type="ECO:0000256" key="7">
    <source>
        <dbReference type="ARBA" id="ARBA00023004"/>
    </source>
</evidence>
<keyword evidence="8" id="KW-0411">Iron-sulfur</keyword>
<proteinExistence type="predicted"/>
<dbReference type="InterPro" id="IPR006137">
    <property type="entry name" value="NADH_UbQ_OxRdtase-like_20kDa"/>
</dbReference>
<keyword evidence="9" id="KW-0520">NAD</keyword>
<keyword evidence="7" id="KW-0408">Iron</keyword>
<evidence type="ECO:0000256" key="3">
    <source>
        <dbReference type="ARBA" id="ARBA00022485"/>
    </source>
</evidence>
<dbReference type="Proteomes" id="UP000585638">
    <property type="component" value="Unassembled WGS sequence"/>
</dbReference>
<keyword evidence="4" id="KW-0874">Quinone</keyword>
<keyword evidence="3" id="KW-0004">4Fe-4S</keyword>
<dbReference type="AlphaFoldDB" id="A0A7W9NI28"/>
<evidence type="ECO:0000256" key="6">
    <source>
        <dbReference type="ARBA" id="ARBA00022967"/>
    </source>
</evidence>
<evidence type="ECO:0000256" key="10">
    <source>
        <dbReference type="ARBA" id="ARBA00023136"/>
    </source>
</evidence>
<feature type="domain" description="NADH:ubiquinone oxidoreductase-like 20kDa subunit" evidence="11">
    <location>
        <begin position="51"/>
        <end position="135"/>
    </location>
</feature>
<dbReference type="PANTHER" id="PTHR11995:SF33">
    <property type="entry name" value="NADH-QUINONE OXIDOREDUCTASE SUBUNIT B 2"/>
    <property type="match status" value="1"/>
</dbReference>
<evidence type="ECO:0000256" key="9">
    <source>
        <dbReference type="ARBA" id="ARBA00023027"/>
    </source>
</evidence>
<evidence type="ECO:0000256" key="5">
    <source>
        <dbReference type="ARBA" id="ARBA00022723"/>
    </source>
</evidence>
<keyword evidence="13" id="KW-1185">Reference proteome</keyword>
<evidence type="ECO:0000256" key="1">
    <source>
        <dbReference type="ARBA" id="ARBA00022448"/>
    </source>
</evidence>
<keyword evidence="6" id="KW-1278">Translocase</keyword>
<evidence type="ECO:0000313" key="13">
    <source>
        <dbReference type="Proteomes" id="UP000585638"/>
    </source>
</evidence>
<dbReference type="Pfam" id="PF01058">
    <property type="entry name" value="Oxidored_q6"/>
    <property type="match status" value="1"/>
</dbReference>
<keyword evidence="2" id="KW-1003">Cell membrane</keyword>
<dbReference type="GO" id="GO:0015990">
    <property type="term" value="P:electron transport coupled proton transport"/>
    <property type="evidence" value="ECO:0007669"/>
    <property type="project" value="TreeGrafter"/>
</dbReference>
<dbReference type="PANTHER" id="PTHR11995">
    <property type="entry name" value="NADH DEHYDROGENASE"/>
    <property type="match status" value="1"/>
</dbReference>
<protein>
    <submittedName>
        <fullName evidence="12">NADH-quinone oxidoreductase subunit B</fullName>
    </submittedName>
</protein>
<dbReference type="GO" id="GO:0051539">
    <property type="term" value="F:4 iron, 4 sulfur cluster binding"/>
    <property type="evidence" value="ECO:0007669"/>
    <property type="project" value="UniProtKB-KW"/>
</dbReference>
<comment type="caution">
    <text evidence="12">The sequence shown here is derived from an EMBL/GenBank/DDBJ whole genome shotgun (WGS) entry which is preliminary data.</text>
</comment>
<dbReference type="SUPFAM" id="SSF56770">
    <property type="entry name" value="HydA/Nqo6-like"/>
    <property type="match status" value="1"/>
</dbReference>
<dbReference type="GO" id="GO:0045271">
    <property type="term" value="C:respiratory chain complex I"/>
    <property type="evidence" value="ECO:0007669"/>
    <property type="project" value="TreeGrafter"/>
</dbReference>
<dbReference type="GO" id="GO:0008137">
    <property type="term" value="F:NADH dehydrogenase (ubiquinone) activity"/>
    <property type="evidence" value="ECO:0007669"/>
    <property type="project" value="TreeGrafter"/>
</dbReference>
<organism evidence="12 13">
    <name type="scientific">Kutzneria kofuensis</name>
    <dbReference type="NCBI Taxonomy" id="103725"/>
    <lineage>
        <taxon>Bacteria</taxon>
        <taxon>Bacillati</taxon>
        <taxon>Actinomycetota</taxon>
        <taxon>Actinomycetes</taxon>
        <taxon>Pseudonocardiales</taxon>
        <taxon>Pseudonocardiaceae</taxon>
        <taxon>Kutzneria</taxon>
    </lineage>
</organism>
<keyword evidence="5" id="KW-0479">Metal-binding</keyword>
<dbReference type="GO" id="GO:0009060">
    <property type="term" value="P:aerobic respiration"/>
    <property type="evidence" value="ECO:0007669"/>
    <property type="project" value="TreeGrafter"/>
</dbReference>
<name>A0A7W9NI28_9PSEU</name>
<evidence type="ECO:0000256" key="4">
    <source>
        <dbReference type="ARBA" id="ARBA00022719"/>
    </source>
</evidence>
<dbReference type="GO" id="GO:0046872">
    <property type="term" value="F:metal ion binding"/>
    <property type="evidence" value="ECO:0007669"/>
    <property type="project" value="UniProtKB-KW"/>
</dbReference>
<keyword evidence="1" id="KW-0813">Transport</keyword>
<dbReference type="RefSeq" id="WP_312890270.1">
    <property type="nucleotide sequence ID" value="NZ_BAAAWY010000012.1"/>
</dbReference>
<dbReference type="EMBL" id="JACHIR010000001">
    <property type="protein sequence ID" value="MBB5893199.1"/>
    <property type="molecule type" value="Genomic_DNA"/>
</dbReference>
<dbReference type="GO" id="GO:0048038">
    <property type="term" value="F:quinone binding"/>
    <property type="evidence" value="ECO:0007669"/>
    <property type="project" value="UniProtKB-KW"/>
</dbReference>
<evidence type="ECO:0000259" key="11">
    <source>
        <dbReference type="Pfam" id="PF01058"/>
    </source>
</evidence>
<evidence type="ECO:0000256" key="2">
    <source>
        <dbReference type="ARBA" id="ARBA00022475"/>
    </source>
</evidence>
<reference evidence="12 13" key="1">
    <citation type="submission" date="2020-08" db="EMBL/GenBank/DDBJ databases">
        <title>Sequencing the genomes of 1000 actinobacteria strains.</title>
        <authorList>
            <person name="Klenk H.-P."/>
        </authorList>
    </citation>
    <scope>NUCLEOTIDE SEQUENCE [LARGE SCALE GENOMIC DNA]</scope>
    <source>
        <strain evidence="12 13">DSM 43851</strain>
    </source>
</reference>
<dbReference type="NCBIfam" id="NF005012">
    <property type="entry name" value="PRK06411.1"/>
    <property type="match status" value="1"/>
</dbReference>
<accession>A0A7W9NI28</accession>
<evidence type="ECO:0000313" key="12">
    <source>
        <dbReference type="EMBL" id="MBB5893199.1"/>
    </source>
</evidence>
<sequence>MTTTTSTVRLNWGTRYEVTVLDLGLACCGVEVMAALHGRGDDAPEPVPAGAPEVAHVLVVSGTVTDVMLPAVLASYEAMPEPKYVLSVGACSNTGGPYWDSYCVTKGIDQMLPVDVAVPGCPPRPEALLDGLRALHRMVTS</sequence>
<evidence type="ECO:0000256" key="8">
    <source>
        <dbReference type="ARBA" id="ARBA00023014"/>
    </source>
</evidence>
<gene>
    <name evidence="12" type="ORF">BJ998_004395</name>
</gene>
<dbReference type="Gene3D" id="3.40.50.12280">
    <property type="match status" value="1"/>
</dbReference>
<keyword evidence="10" id="KW-0472">Membrane</keyword>